<dbReference type="EMBL" id="CP002961">
    <property type="protein sequence ID" value="AFK04467.1"/>
    <property type="molecule type" value="Genomic_DNA"/>
</dbReference>
<gene>
    <name evidence="2" type="ordered locus">Emtol_3338</name>
</gene>
<dbReference type="Pfam" id="PF01841">
    <property type="entry name" value="Transglut_core"/>
    <property type="match status" value="1"/>
</dbReference>
<dbReference type="Gene3D" id="3.10.620.30">
    <property type="match status" value="1"/>
</dbReference>
<evidence type="ECO:0000259" key="1">
    <source>
        <dbReference type="SMART" id="SM00460"/>
    </source>
</evidence>
<dbReference type="Pfam" id="PF09899">
    <property type="entry name" value="DUF2126"/>
    <property type="match status" value="1"/>
</dbReference>
<evidence type="ECO:0000313" key="2">
    <source>
        <dbReference type="EMBL" id="AFK04467.1"/>
    </source>
</evidence>
<dbReference type="Pfam" id="PF08379">
    <property type="entry name" value="Bact_transglu_N"/>
    <property type="match status" value="1"/>
</dbReference>
<organism evidence="2 3">
    <name type="scientific">Emticicia oligotrophica (strain DSM 17448 / CIP 109782 / MTCC 6937 / GPTSA100-15)</name>
    <dbReference type="NCBI Taxonomy" id="929562"/>
    <lineage>
        <taxon>Bacteria</taxon>
        <taxon>Pseudomonadati</taxon>
        <taxon>Bacteroidota</taxon>
        <taxon>Cytophagia</taxon>
        <taxon>Cytophagales</taxon>
        <taxon>Leadbetterellaceae</taxon>
        <taxon>Emticicia</taxon>
    </lineage>
</organism>
<dbReference type="SMART" id="SM00460">
    <property type="entry name" value="TGc"/>
    <property type="match status" value="1"/>
</dbReference>
<keyword evidence="3" id="KW-1185">Reference proteome</keyword>
<dbReference type="PANTHER" id="PTHR33490">
    <property type="entry name" value="BLR5614 PROTEIN-RELATED"/>
    <property type="match status" value="1"/>
</dbReference>
<dbReference type="InterPro" id="IPR018667">
    <property type="entry name" value="DUF2126"/>
</dbReference>
<dbReference type="InterPro" id="IPR013589">
    <property type="entry name" value="Bac_transglu_N"/>
</dbReference>
<dbReference type="SUPFAM" id="SSF54001">
    <property type="entry name" value="Cysteine proteinases"/>
    <property type="match status" value="1"/>
</dbReference>
<dbReference type="InterPro" id="IPR002931">
    <property type="entry name" value="Transglutaminase-like"/>
</dbReference>
<feature type="domain" description="Transglutaminase-like" evidence="1">
    <location>
        <begin position="173"/>
        <end position="249"/>
    </location>
</feature>
<name>A0ABN4ASF5_EMTOG</name>
<sequence length="1143" mass="130853">MSIKVAISHKTSYKFDRSVSLSPHIFRLRPAPHSRTAIEGYSFKLYPENYFINWQQDPFGNYQARVVFPEKTTELKIEVEVIARLQVINPFDFFVETYAEKFPFNYDELLKKELTPYLEIKDIGVKTKAFIEQMQVKADISIVDFLVYLNQQVYNALNYNIRMEAGVQNCEETLTIGSGSCRDFAWLLVQILRSFGLAARFVSGYLVQLTPDIKSLDGPSGPENDFTDLHAWVETYIPGAGWIGLDPTSGLFASEGHIPLSCTPDYASAAPVSGATDVCEVSFEFDNQVFRLHENPRVTKPYSETQWEQIMDVGNIVEKDLIDGDVRLTMGGEPTFVSIDDFESAEWNSTADGPLKRKLAYDLSLRLKKRFAHGGLLHFGQGKWYPGELFPRWQYGLYWRKDGLPIWKNDDLIAKEGETKFTFHDAEKFAIELSKYLGIDTKNILPTYEDPIYWALEEGKLPVNIDPLSVNLKDSIQRQTLAKLLERGLNNPSGFVLPIKWLHDTDKWVSCAWEFRRKHCYLVPGNSPIGLRLPLDSLPKTSKNKREFPVERSLFEDLPVLKDFHQSLEKRYGTIASPYKATENKIIKEVTEENEKTKVEKPEKENLLFEVDTFSTALCVEERDGIIYVFFPPTDYLEHYLDLVASVEATAEKLQMPVRIEGYTPKSDYRIEKILVTPDPGVIEVNVQPAKSWQEIVDNTTALYEEAFYARLGTEKFMVDGRHTGTGGGNHVTLGASKPEDSPLLRRPDLLRSLITYWQHHPALSYLFAGPFIGPTSQAPRVDEGRDERLYELEIAFEQIPDDKEVPFWMVDRIFRNLLTDITGNTHRTEFCIDKLYSPDSSTGRLGILELRAFDMPPHKHMNLVQVLLVRALVAKFWKQPYKKKLIRWGTELHDRFLLPHFAYLDMVDVVNDLKDAGYNFDISWFDPFFEFRFPHHGGITVDNINLDLRLAIEPWHVLGEELTNAGTARFVDSSVERLQVKLTGIIPERHILLCKGCRVPLRATGTKGEYVAGIRFKAWNPPSALHPNVGVDAPLVFDIVDTWNNRIIGGCTYFVSHPGGRSFDTYPINSYEAESRRISRFWDFGHTPSSTIEQTAPVINTPTVSRFVAQTKTNLKADTPIELINPEYPNTLDLRHFWKSRK</sequence>
<evidence type="ECO:0000313" key="3">
    <source>
        <dbReference type="Proteomes" id="UP000002875"/>
    </source>
</evidence>
<dbReference type="Proteomes" id="UP000002875">
    <property type="component" value="Chromosome"/>
</dbReference>
<dbReference type="PANTHER" id="PTHR33490:SF1">
    <property type="entry name" value="SLL1233 PROTEIN"/>
    <property type="match status" value="1"/>
</dbReference>
<dbReference type="InterPro" id="IPR038765">
    <property type="entry name" value="Papain-like_cys_pep_sf"/>
</dbReference>
<dbReference type="RefSeq" id="WP_015030161.1">
    <property type="nucleotide sequence ID" value="NC_018748.1"/>
</dbReference>
<proteinExistence type="predicted"/>
<accession>A0ABN4ASF5</accession>
<protein>
    <recommendedName>
        <fullName evidence="1">Transglutaminase-like domain-containing protein</fullName>
    </recommendedName>
</protein>
<reference evidence="2 3" key="1">
    <citation type="submission" date="2011-07" db="EMBL/GenBank/DDBJ databases">
        <title>The complete genome of chromosome of Emticicia oligotrophica DSM 17448.</title>
        <authorList>
            <consortium name="US DOE Joint Genome Institute (JGI-PGF)"/>
            <person name="Lucas S."/>
            <person name="Han J."/>
            <person name="Lapidus A."/>
            <person name="Bruce D."/>
            <person name="Goodwin L."/>
            <person name="Pitluck S."/>
            <person name="Peters L."/>
            <person name="Kyrpides N."/>
            <person name="Mavromatis K."/>
            <person name="Ivanova N."/>
            <person name="Ovchinnikova G."/>
            <person name="Teshima H."/>
            <person name="Detter J.C."/>
            <person name="Tapia R."/>
            <person name="Han C."/>
            <person name="Land M."/>
            <person name="Hauser L."/>
            <person name="Markowitz V."/>
            <person name="Cheng J.-F."/>
            <person name="Hugenholtz P."/>
            <person name="Woyke T."/>
            <person name="Wu D."/>
            <person name="Tindall B."/>
            <person name="Pomrenke H."/>
            <person name="Brambilla E."/>
            <person name="Klenk H.-P."/>
            <person name="Eisen J.A."/>
        </authorList>
    </citation>
    <scope>NUCLEOTIDE SEQUENCE [LARGE SCALE GENOMIC DNA]</scope>
    <source>
        <strain evidence="2 3">DSM 17448</strain>
    </source>
</reference>